<dbReference type="Proteomes" id="UP000244180">
    <property type="component" value="Unassembled WGS sequence"/>
</dbReference>
<protein>
    <recommendedName>
        <fullName evidence="6">Mutator family transposase</fullName>
    </recommendedName>
</protein>
<keyword evidence="4 6" id="KW-0238">DNA-binding</keyword>
<reference evidence="7 8" key="1">
    <citation type="submission" date="2017-08" db="EMBL/GenBank/DDBJ databases">
        <title>Burning lignite coal seam in the remote Altai Mountains harbors a hydrogen-driven thermophilic microbial community.</title>
        <authorList>
            <person name="Kadnikov V.V."/>
            <person name="Mardanov A.V."/>
            <person name="Ivasenko D."/>
            <person name="Beletsky A.V."/>
            <person name="Karnachuk O.V."/>
            <person name="Ravin N.V."/>
        </authorList>
    </citation>
    <scope>NUCLEOTIDE SEQUENCE [LARGE SCALE GENOMIC DNA]</scope>
    <source>
        <strain evidence="7">AL33</strain>
    </source>
</reference>
<comment type="caution">
    <text evidence="7">The sequence shown here is derived from an EMBL/GenBank/DDBJ whole genome shotgun (WGS) entry which is preliminary data.</text>
</comment>
<dbReference type="PANTHER" id="PTHR33217">
    <property type="entry name" value="TRANSPOSASE FOR INSERTION SEQUENCE ELEMENT IS1081"/>
    <property type="match status" value="1"/>
</dbReference>
<dbReference type="InterPro" id="IPR001207">
    <property type="entry name" value="Transposase_mutator"/>
</dbReference>
<evidence type="ECO:0000313" key="7">
    <source>
        <dbReference type="EMBL" id="PTQ53692.1"/>
    </source>
</evidence>
<dbReference type="Pfam" id="PF00872">
    <property type="entry name" value="Transposase_mut"/>
    <property type="match status" value="1"/>
</dbReference>
<keyword evidence="5 6" id="KW-0233">DNA recombination</keyword>
<keyword evidence="6" id="KW-0814">Transposable element</keyword>
<dbReference type="EMBL" id="PEBV01000012">
    <property type="protein sequence ID" value="PTQ53692.1"/>
    <property type="molecule type" value="Genomic_DNA"/>
</dbReference>
<dbReference type="AlphaFoldDB" id="A0A2T5GBY5"/>
<evidence type="ECO:0000256" key="6">
    <source>
        <dbReference type="RuleBase" id="RU365089"/>
    </source>
</evidence>
<evidence type="ECO:0000256" key="1">
    <source>
        <dbReference type="ARBA" id="ARBA00002190"/>
    </source>
</evidence>
<evidence type="ECO:0000256" key="2">
    <source>
        <dbReference type="ARBA" id="ARBA00010961"/>
    </source>
</evidence>
<evidence type="ECO:0000256" key="3">
    <source>
        <dbReference type="ARBA" id="ARBA00022578"/>
    </source>
</evidence>
<comment type="similarity">
    <text evidence="2 6">Belongs to the transposase mutator family.</text>
</comment>
<accession>A0A2T5GBY5</accession>
<comment type="function">
    <text evidence="1 6">Required for the transposition of the insertion element.</text>
</comment>
<sequence>MILDAPDLKTARLLKEALVEAYREKVPQAVQVSEDGFDDVTAVLVLPERYWRRLRTTNGVERQGEEIRRRECVIRFFPNRESAIRLLGAFLMEIDEEWRTGRKYLNMDEYETWKKVQQAWRESNQACATTA</sequence>
<dbReference type="GO" id="GO:0003677">
    <property type="term" value="F:DNA binding"/>
    <property type="evidence" value="ECO:0007669"/>
    <property type="project" value="UniProtKB-UniRule"/>
</dbReference>
<dbReference type="GO" id="GO:0004803">
    <property type="term" value="F:transposase activity"/>
    <property type="evidence" value="ECO:0007669"/>
    <property type="project" value="UniProtKB-UniRule"/>
</dbReference>
<evidence type="ECO:0000313" key="8">
    <source>
        <dbReference type="Proteomes" id="UP000244180"/>
    </source>
</evidence>
<gene>
    <name evidence="7" type="ORF">HSCHL_1621</name>
</gene>
<proteinExistence type="inferred from homology"/>
<evidence type="ECO:0000256" key="4">
    <source>
        <dbReference type="ARBA" id="ARBA00023125"/>
    </source>
</evidence>
<name>A0A2T5GBY5_HYDSH</name>
<organism evidence="7 8">
    <name type="scientific">Hydrogenibacillus schlegelii</name>
    <name type="common">Bacillus schlegelii</name>
    <dbReference type="NCBI Taxonomy" id="1484"/>
    <lineage>
        <taxon>Bacteria</taxon>
        <taxon>Bacillati</taxon>
        <taxon>Bacillota</taxon>
        <taxon>Bacilli</taxon>
        <taxon>Bacillales</taxon>
        <taxon>Bacillales Family X. Incertae Sedis</taxon>
        <taxon>Hydrogenibacillus</taxon>
    </lineage>
</organism>
<keyword evidence="3 6" id="KW-0815">Transposition</keyword>
<dbReference type="GO" id="GO:0006313">
    <property type="term" value="P:DNA transposition"/>
    <property type="evidence" value="ECO:0007669"/>
    <property type="project" value="UniProtKB-UniRule"/>
</dbReference>
<dbReference type="PANTHER" id="PTHR33217:SF7">
    <property type="entry name" value="TRANSPOSASE FOR INSERTION SEQUENCE ELEMENT IS1081"/>
    <property type="match status" value="1"/>
</dbReference>
<evidence type="ECO:0000256" key="5">
    <source>
        <dbReference type="ARBA" id="ARBA00023172"/>
    </source>
</evidence>